<reference evidence="2" key="1">
    <citation type="journal article" date="2019" name="Int. J. Syst. Evol. Microbiol.">
        <title>The Global Catalogue of Microorganisms (GCM) 10K type strain sequencing project: providing services to taxonomists for standard genome sequencing and annotation.</title>
        <authorList>
            <consortium name="The Broad Institute Genomics Platform"/>
            <consortium name="The Broad Institute Genome Sequencing Center for Infectious Disease"/>
            <person name="Wu L."/>
            <person name="Ma J."/>
        </authorList>
    </citation>
    <scope>NUCLEOTIDE SEQUENCE [LARGE SCALE GENOMIC DNA]</scope>
    <source>
        <strain evidence="2">JCM 4816</strain>
    </source>
</reference>
<dbReference type="Proteomes" id="UP001596174">
    <property type="component" value="Unassembled WGS sequence"/>
</dbReference>
<proteinExistence type="predicted"/>
<dbReference type="RefSeq" id="WP_380587036.1">
    <property type="nucleotide sequence ID" value="NZ_JBHSQJ010000104.1"/>
</dbReference>
<name>A0ABW1G647_9ACTN</name>
<comment type="caution">
    <text evidence="1">The sequence shown here is derived from an EMBL/GenBank/DDBJ whole genome shotgun (WGS) entry which is preliminary data.</text>
</comment>
<sequence length="95" mass="10339">MPAPQARTRCRWLEFGATLDPREIEVNPMTVQPAPPTYQNPPTRAQLHAEACIDCGTTEGPLTPVGHVFTPGRERGSQLGWAVVACRRCAGGEQK</sequence>
<evidence type="ECO:0000313" key="2">
    <source>
        <dbReference type="Proteomes" id="UP001596174"/>
    </source>
</evidence>
<dbReference type="EMBL" id="JBHSQJ010000104">
    <property type="protein sequence ID" value="MFC5910235.1"/>
    <property type="molecule type" value="Genomic_DNA"/>
</dbReference>
<protein>
    <submittedName>
        <fullName evidence="1">Uncharacterized protein</fullName>
    </submittedName>
</protein>
<keyword evidence="2" id="KW-1185">Reference proteome</keyword>
<gene>
    <name evidence="1" type="ORF">ACFP3V_23815</name>
</gene>
<evidence type="ECO:0000313" key="1">
    <source>
        <dbReference type="EMBL" id="MFC5910235.1"/>
    </source>
</evidence>
<organism evidence="1 2">
    <name type="scientific">Streptacidiphilus monticola</name>
    <dbReference type="NCBI Taxonomy" id="2161674"/>
    <lineage>
        <taxon>Bacteria</taxon>
        <taxon>Bacillati</taxon>
        <taxon>Actinomycetota</taxon>
        <taxon>Actinomycetes</taxon>
        <taxon>Kitasatosporales</taxon>
        <taxon>Streptomycetaceae</taxon>
        <taxon>Streptacidiphilus</taxon>
    </lineage>
</organism>
<accession>A0ABW1G647</accession>